<feature type="region of interest" description="Disordered" evidence="9">
    <location>
        <begin position="206"/>
        <end position="439"/>
    </location>
</feature>
<accession>A0A371DMX0</accession>
<feature type="region of interest" description="Disordered" evidence="9">
    <location>
        <begin position="23"/>
        <end position="79"/>
    </location>
</feature>
<sequence>MLGTRTKQVFSYGRRGHRVVNVYDDYDGPKPKDASLTSSKVENDVSRLSRKSVKDSPISTKSNFTQDDSSIRTKKLKKSPKAAKVGKVDFAKPILRYPLGSLAPNAPGSPAIPPPLRAKRRVTAMKAAPLTPSSPIVKVDIEVVDAQGRRVSQEHRISRTDVQANVLAPPAAAAAKSVPRTKAMKKKQPVPVIVLTSDDDAELPLARRNRNPANVTATKATKPVPRSKIMKQREVSPVIVLSSDDEPDTPLARRPRRTVQGSSKQPLIISDDEDDSGSDWNPLRDASDEDTSVEEPALRTPRLRRGVQRTRSNVVLSPSPSPTPSLSSPSTPSTTPPSDPVHSKVRIATPPPVASNRAPNIKPCALTAAPPAPLARNATLQHQSARPQTLAPFSSLPDFELDDESGPSRSRPRKLTPIRARPGRAIFPAPPSPPSPTTDSEVDFDVTFDFAQLALSPSALAEVKRLDAAAAPSVPAYVRPLLEECRQSTPHEFSAFIEMFPHDPIVRSHGTAGVPTFQKIGEASYSEVFGIGDVVLKIIPLRDEARGGPVHMDVDGPAPSDAKDVLKEIIVTRAMGDSCTGFVELLRTYVVRGKYPSLLLDLWDEYDERKGSESVRPDSFTVSQLYAIIVLPNGGPDLEAYSFSTPSKTGWRQACSIFWQVTRTLAEAEDLVSFEHRDLHWGQILVKNVQAKSTSRRKTRTAMDDPDNGVLVTIIDLGLARMDSHADVGNSVHWTPFDEETFEGEGDYQFDVYRMMRTHNGDTWEEFRPLTNVMWLHYLVLKLLQAKRLRPPAVARKSAVAPPASEFSERECYECMKEIEAVLSQCLASVKATQGAKKGRRKTVAPGKTGKLKDVVGPKSAGELLDIARSRRWVL</sequence>
<keyword evidence="4" id="KW-0547">Nucleotide-binding</keyword>
<dbReference type="EMBL" id="KZ857386">
    <property type="protein sequence ID" value="RDX53890.1"/>
    <property type="molecule type" value="Genomic_DNA"/>
</dbReference>
<comment type="catalytic activity">
    <reaction evidence="7">
        <text>L-threonyl-[protein] + ATP = O-phospho-L-threonyl-[protein] + ADP + H(+)</text>
        <dbReference type="Rhea" id="RHEA:46608"/>
        <dbReference type="Rhea" id="RHEA-COMP:11060"/>
        <dbReference type="Rhea" id="RHEA-COMP:11605"/>
        <dbReference type="ChEBI" id="CHEBI:15378"/>
        <dbReference type="ChEBI" id="CHEBI:30013"/>
        <dbReference type="ChEBI" id="CHEBI:30616"/>
        <dbReference type="ChEBI" id="CHEBI:61977"/>
        <dbReference type="ChEBI" id="CHEBI:456216"/>
        <dbReference type="EC" id="2.7.11.1"/>
    </reaction>
</comment>
<dbReference type="GO" id="GO:0005524">
    <property type="term" value="F:ATP binding"/>
    <property type="evidence" value="ECO:0007669"/>
    <property type="project" value="UniProtKB-KW"/>
</dbReference>
<gene>
    <name evidence="11" type="ORF">OH76DRAFT_1553329</name>
</gene>
<dbReference type="GO" id="GO:0000278">
    <property type="term" value="P:mitotic cell cycle"/>
    <property type="evidence" value="ECO:0007669"/>
    <property type="project" value="TreeGrafter"/>
</dbReference>
<dbReference type="Gene3D" id="1.10.510.10">
    <property type="entry name" value="Transferase(Phosphotransferase) domain 1"/>
    <property type="match status" value="1"/>
</dbReference>
<feature type="compositionally biased region" description="Low complexity" evidence="9">
    <location>
        <begin position="324"/>
        <end position="333"/>
    </location>
</feature>
<dbReference type="SMART" id="SM01331">
    <property type="entry name" value="DUF3635"/>
    <property type="match status" value="1"/>
</dbReference>
<feature type="domain" description="Serine/threonine-protein kinase haspin C-terminal" evidence="10">
    <location>
        <begin position="739"/>
        <end position="817"/>
    </location>
</feature>
<dbReference type="GO" id="GO:0005737">
    <property type="term" value="C:cytoplasm"/>
    <property type="evidence" value="ECO:0007669"/>
    <property type="project" value="TreeGrafter"/>
</dbReference>
<keyword evidence="2" id="KW-0723">Serine/threonine-protein kinase</keyword>
<dbReference type="Pfam" id="PF12330">
    <property type="entry name" value="Haspin_kinase"/>
    <property type="match status" value="1"/>
</dbReference>
<dbReference type="AlphaFoldDB" id="A0A371DMX0"/>
<dbReference type="GO" id="GO:0005634">
    <property type="term" value="C:nucleus"/>
    <property type="evidence" value="ECO:0007669"/>
    <property type="project" value="TreeGrafter"/>
</dbReference>
<evidence type="ECO:0000256" key="2">
    <source>
        <dbReference type="ARBA" id="ARBA00022527"/>
    </source>
</evidence>
<comment type="catalytic activity">
    <reaction evidence="8">
        <text>L-seryl-[protein] + ATP = O-phospho-L-seryl-[protein] + ADP + H(+)</text>
        <dbReference type="Rhea" id="RHEA:17989"/>
        <dbReference type="Rhea" id="RHEA-COMP:9863"/>
        <dbReference type="Rhea" id="RHEA-COMP:11604"/>
        <dbReference type="ChEBI" id="CHEBI:15378"/>
        <dbReference type="ChEBI" id="CHEBI:29999"/>
        <dbReference type="ChEBI" id="CHEBI:30616"/>
        <dbReference type="ChEBI" id="CHEBI:83421"/>
        <dbReference type="ChEBI" id="CHEBI:456216"/>
        <dbReference type="EC" id="2.7.11.1"/>
    </reaction>
</comment>
<dbReference type="InterPro" id="IPR024604">
    <property type="entry name" value="GSG2_C"/>
</dbReference>
<evidence type="ECO:0000256" key="4">
    <source>
        <dbReference type="ARBA" id="ARBA00022741"/>
    </source>
</evidence>
<evidence type="ECO:0000256" key="9">
    <source>
        <dbReference type="SAM" id="MobiDB-lite"/>
    </source>
</evidence>
<dbReference type="PANTHER" id="PTHR24419:SF18">
    <property type="entry name" value="SERINE_THREONINE-PROTEIN KINASE HASPIN"/>
    <property type="match status" value="1"/>
</dbReference>
<evidence type="ECO:0000256" key="3">
    <source>
        <dbReference type="ARBA" id="ARBA00022679"/>
    </source>
</evidence>
<dbReference type="GO" id="GO:0035556">
    <property type="term" value="P:intracellular signal transduction"/>
    <property type="evidence" value="ECO:0007669"/>
    <property type="project" value="TreeGrafter"/>
</dbReference>
<organism evidence="11 12">
    <name type="scientific">Lentinus brumalis</name>
    <dbReference type="NCBI Taxonomy" id="2498619"/>
    <lineage>
        <taxon>Eukaryota</taxon>
        <taxon>Fungi</taxon>
        <taxon>Dikarya</taxon>
        <taxon>Basidiomycota</taxon>
        <taxon>Agaricomycotina</taxon>
        <taxon>Agaricomycetes</taxon>
        <taxon>Polyporales</taxon>
        <taxon>Polyporaceae</taxon>
        <taxon>Lentinus</taxon>
    </lineage>
</organism>
<dbReference type="OrthoDB" id="5327538at2759"/>
<keyword evidence="5" id="KW-0418">Kinase</keyword>
<keyword evidence="6" id="KW-0067">ATP-binding</keyword>
<evidence type="ECO:0000313" key="11">
    <source>
        <dbReference type="EMBL" id="RDX53890.1"/>
    </source>
</evidence>
<name>A0A371DMX0_9APHY</name>
<evidence type="ECO:0000313" key="12">
    <source>
        <dbReference type="Proteomes" id="UP000256964"/>
    </source>
</evidence>
<proteinExistence type="predicted"/>
<evidence type="ECO:0000256" key="6">
    <source>
        <dbReference type="ARBA" id="ARBA00022840"/>
    </source>
</evidence>
<feature type="compositionally biased region" description="Polar residues" evidence="9">
    <location>
        <begin position="57"/>
        <end position="68"/>
    </location>
</feature>
<dbReference type="EC" id="2.7.11.1" evidence="1"/>
<dbReference type="STRING" id="139420.A0A371DMX0"/>
<keyword evidence="12" id="KW-1185">Reference proteome</keyword>
<keyword evidence="3" id="KW-0808">Transferase</keyword>
<evidence type="ECO:0000256" key="7">
    <source>
        <dbReference type="ARBA" id="ARBA00047899"/>
    </source>
</evidence>
<evidence type="ECO:0000256" key="1">
    <source>
        <dbReference type="ARBA" id="ARBA00012513"/>
    </source>
</evidence>
<evidence type="ECO:0000259" key="10">
    <source>
        <dbReference type="SMART" id="SM01331"/>
    </source>
</evidence>
<evidence type="ECO:0000256" key="8">
    <source>
        <dbReference type="ARBA" id="ARBA00048679"/>
    </source>
</evidence>
<feature type="compositionally biased region" description="Low complexity" evidence="9">
    <location>
        <begin position="365"/>
        <end position="380"/>
    </location>
</feature>
<dbReference type="GO" id="GO:0072354">
    <property type="term" value="F:histone H3T3 kinase activity"/>
    <property type="evidence" value="ECO:0007669"/>
    <property type="project" value="TreeGrafter"/>
</dbReference>
<dbReference type="Gene3D" id="3.30.200.20">
    <property type="entry name" value="Phosphorylase Kinase, domain 1"/>
    <property type="match status" value="1"/>
</dbReference>
<dbReference type="Proteomes" id="UP000256964">
    <property type="component" value="Unassembled WGS sequence"/>
</dbReference>
<dbReference type="PANTHER" id="PTHR24419">
    <property type="entry name" value="INTERLEUKIN-1 RECEPTOR-ASSOCIATED KINASE"/>
    <property type="match status" value="1"/>
</dbReference>
<protein>
    <recommendedName>
        <fullName evidence="1">non-specific serine/threonine protein kinase</fullName>
        <ecNumber evidence="1">2.7.11.1</ecNumber>
    </recommendedName>
</protein>
<reference evidence="11 12" key="1">
    <citation type="journal article" date="2018" name="Biotechnol. Biofuels">
        <title>Integrative visual omics of the white-rot fungus Polyporus brumalis exposes the biotechnological potential of its oxidative enzymes for delignifying raw plant biomass.</title>
        <authorList>
            <person name="Miyauchi S."/>
            <person name="Rancon A."/>
            <person name="Drula E."/>
            <person name="Hage H."/>
            <person name="Chaduli D."/>
            <person name="Favel A."/>
            <person name="Grisel S."/>
            <person name="Henrissat B."/>
            <person name="Herpoel-Gimbert I."/>
            <person name="Ruiz-Duenas F.J."/>
            <person name="Chevret D."/>
            <person name="Hainaut M."/>
            <person name="Lin J."/>
            <person name="Wang M."/>
            <person name="Pangilinan J."/>
            <person name="Lipzen A."/>
            <person name="Lesage-Meessen L."/>
            <person name="Navarro D."/>
            <person name="Riley R."/>
            <person name="Grigoriev I.V."/>
            <person name="Zhou S."/>
            <person name="Raouche S."/>
            <person name="Rosso M.N."/>
        </authorList>
    </citation>
    <scope>NUCLEOTIDE SEQUENCE [LARGE SCALE GENOMIC DNA]</scope>
    <source>
        <strain evidence="11 12">BRFM 1820</strain>
    </source>
</reference>
<evidence type="ECO:0000256" key="5">
    <source>
        <dbReference type="ARBA" id="ARBA00022777"/>
    </source>
</evidence>
<dbReference type="InterPro" id="IPR011009">
    <property type="entry name" value="Kinase-like_dom_sf"/>
</dbReference>
<dbReference type="SUPFAM" id="SSF56112">
    <property type="entry name" value="Protein kinase-like (PK-like)"/>
    <property type="match status" value="1"/>
</dbReference>